<reference evidence="8 9" key="1">
    <citation type="submission" date="2022-10" db="EMBL/GenBank/DDBJ databases">
        <title>Marinomonas transparenta sp. nov. and Marinomonas sargassi sp. nov., isolated from marine alga (Sargassum natans (L.) Gaillon).</title>
        <authorList>
            <person name="Wang Y."/>
        </authorList>
    </citation>
    <scope>NUCLEOTIDE SEQUENCE [LARGE SCALE GENOMIC DNA]</scope>
    <source>
        <strain evidence="8 9">C2222</strain>
    </source>
</reference>
<dbReference type="SMART" id="SM00028">
    <property type="entry name" value="TPR"/>
    <property type="match status" value="2"/>
</dbReference>
<gene>
    <name evidence="8" type="ORF">OFY17_00545</name>
</gene>
<name>A0ABT2YN90_9GAMM</name>
<organism evidence="8 9">
    <name type="scientific">Marinomonas sargassi</name>
    <dbReference type="NCBI Taxonomy" id="2984494"/>
    <lineage>
        <taxon>Bacteria</taxon>
        <taxon>Pseudomonadati</taxon>
        <taxon>Pseudomonadota</taxon>
        <taxon>Gammaproteobacteria</taxon>
        <taxon>Oceanospirillales</taxon>
        <taxon>Oceanospirillaceae</taxon>
        <taxon>Marinomonas</taxon>
    </lineage>
</organism>
<keyword evidence="1" id="KW-0677">Repeat</keyword>
<dbReference type="PROSITE" id="PS50005">
    <property type="entry name" value="TPR"/>
    <property type="match status" value="1"/>
</dbReference>
<feature type="domain" description="Cytochrome c-type biogenesis protein H Ig-like" evidence="6">
    <location>
        <begin position="290"/>
        <end position="391"/>
    </location>
</feature>
<dbReference type="EMBL" id="JAOVZB010000001">
    <property type="protein sequence ID" value="MCV2401357.1"/>
    <property type="molecule type" value="Genomic_DNA"/>
</dbReference>
<feature type="transmembrane region" description="Helical" evidence="5">
    <location>
        <begin position="91"/>
        <end position="109"/>
    </location>
</feature>
<evidence type="ECO:0000256" key="4">
    <source>
        <dbReference type="PROSITE-ProRule" id="PRU00339"/>
    </source>
</evidence>
<keyword evidence="9" id="KW-1185">Reference proteome</keyword>
<protein>
    <submittedName>
        <fullName evidence="8">Tetratricopeptide repeat protein</fullName>
    </submittedName>
</protein>
<dbReference type="Pfam" id="PF23914">
    <property type="entry name" value="TPR_CcmH_CycH"/>
    <property type="match status" value="1"/>
</dbReference>
<keyword evidence="2" id="KW-0201">Cytochrome c-type biogenesis</keyword>
<keyword evidence="5" id="KW-0812">Transmembrane</keyword>
<proteinExistence type="predicted"/>
<dbReference type="InterPro" id="IPR056412">
    <property type="entry name" value="Ig_CycH"/>
</dbReference>
<evidence type="ECO:0000259" key="7">
    <source>
        <dbReference type="Pfam" id="PF23914"/>
    </source>
</evidence>
<dbReference type="Pfam" id="PF23892">
    <property type="entry name" value="Ig_CycH"/>
    <property type="match status" value="1"/>
</dbReference>
<comment type="caution">
    <text evidence="8">The sequence shown here is derived from an EMBL/GenBank/DDBJ whole genome shotgun (WGS) entry which is preliminary data.</text>
</comment>
<keyword evidence="3 4" id="KW-0802">TPR repeat</keyword>
<dbReference type="InterPro" id="IPR019734">
    <property type="entry name" value="TPR_rpt"/>
</dbReference>
<dbReference type="PANTHER" id="PTHR47870">
    <property type="entry name" value="CYTOCHROME C-TYPE BIOGENESIS PROTEIN CCMH"/>
    <property type="match status" value="1"/>
</dbReference>
<evidence type="ECO:0000313" key="8">
    <source>
        <dbReference type="EMBL" id="MCV2401357.1"/>
    </source>
</evidence>
<accession>A0ABT2YN90</accession>
<evidence type="ECO:0000256" key="2">
    <source>
        <dbReference type="ARBA" id="ARBA00022748"/>
    </source>
</evidence>
<keyword evidence="5" id="KW-1133">Transmembrane helix</keyword>
<evidence type="ECO:0000259" key="6">
    <source>
        <dbReference type="Pfam" id="PF23892"/>
    </source>
</evidence>
<dbReference type="RefSeq" id="WP_263528737.1">
    <property type="nucleotide sequence ID" value="NZ_JAOVZB010000001.1"/>
</dbReference>
<feature type="repeat" description="TPR" evidence="4">
    <location>
        <begin position="148"/>
        <end position="181"/>
    </location>
</feature>
<dbReference type="InterPro" id="IPR011990">
    <property type="entry name" value="TPR-like_helical_dom_sf"/>
</dbReference>
<feature type="domain" description="Cytochrome c-type biogenesis protein H TPR" evidence="7">
    <location>
        <begin position="126"/>
        <end position="258"/>
    </location>
</feature>
<evidence type="ECO:0000313" key="9">
    <source>
        <dbReference type="Proteomes" id="UP001209713"/>
    </source>
</evidence>
<evidence type="ECO:0000256" key="5">
    <source>
        <dbReference type="SAM" id="Phobius"/>
    </source>
</evidence>
<dbReference type="InterPro" id="IPR051263">
    <property type="entry name" value="C-type_cytochrome_biogenesis"/>
</dbReference>
<evidence type="ECO:0000256" key="3">
    <source>
        <dbReference type="ARBA" id="ARBA00022803"/>
    </source>
</evidence>
<dbReference type="InterPro" id="IPR056413">
    <property type="entry name" value="TPR_CcmH_CycH"/>
</dbReference>
<dbReference type="Gene3D" id="1.25.40.10">
    <property type="entry name" value="Tetratricopeptide repeat domain"/>
    <property type="match status" value="1"/>
</dbReference>
<sequence>MMLAYALMVLILLVCFLFLYRAVVRSLLSASNSSSLSTSFLQIRHTEIAEEFALGRITADERKQLLLDLEAEGSHPLLPKSFARRSNTLESWLFLAMVAFVVLGSMILYDRLGYGKEVIFTQAVASQNVSPQEVSDFLAYRANRYDRPEDWYYQATNFMQNGDFQTAVESFEKALAKMPESADGRIALQVEYVQALFYANGSRSSDKIHQEVDNILKVEPTQAIVLGLKGVAEYSENNYLGAVLAWQEAIRYNSNSSERIALLGAIAKARDAGGISYQQVPPVISHQIAVQLEMNSPEQQWQANDVVLVYAKVEGQPMPVSIQRVFPESLNQPILLTNLDALMPTVTLAETKKVDLIVKLSDIRDNDLTKGRIIGIKEDVFTNHKGIIRIKVSL</sequence>
<keyword evidence="5" id="KW-0472">Membrane</keyword>
<evidence type="ECO:0000256" key="1">
    <source>
        <dbReference type="ARBA" id="ARBA00022737"/>
    </source>
</evidence>
<dbReference type="SUPFAM" id="SSF48452">
    <property type="entry name" value="TPR-like"/>
    <property type="match status" value="1"/>
</dbReference>
<dbReference type="PANTHER" id="PTHR47870:SF1">
    <property type="entry name" value="CYTOCHROME C-TYPE BIOGENESIS PROTEIN CCMH"/>
    <property type="match status" value="1"/>
</dbReference>
<dbReference type="Proteomes" id="UP001209713">
    <property type="component" value="Unassembled WGS sequence"/>
</dbReference>